<feature type="compositionally biased region" description="Polar residues" evidence="1">
    <location>
        <begin position="123"/>
        <end position="141"/>
    </location>
</feature>
<evidence type="ECO:0000256" key="1">
    <source>
        <dbReference type="SAM" id="MobiDB-lite"/>
    </source>
</evidence>
<name>A0A5P1FGK1_ASPOF</name>
<organism evidence="2 3">
    <name type="scientific">Asparagus officinalis</name>
    <name type="common">Garden asparagus</name>
    <dbReference type="NCBI Taxonomy" id="4686"/>
    <lineage>
        <taxon>Eukaryota</taxon>
        <taxon>Viridiplantae</taxon>
        <taxon>Streptophyta</taxon>
        <taxon>Embryophyta</taxon>
        <taxon>Tracheophyta</taxon>
        <taxon>Spermatophyta</taxon>
        <taxon>Magnoliopsida</taxon>
        <taxon>Liliopsida</taxon>
        <taxon>Asparagales</taxon>
        <taxon>Asparagaceae</taxon>
        <taxon>Asparagoideae</taxon>
        <taxon>Asparagus</taxon>
    </lineage>
</organism>
<dbReference type="PANTHER" id="PTHR34686">
    <property type="entry name" value="MATERNAL EFFECT EMBRYO ARREST PROTEIN"/>
    <property type="match status" value="1"/>
</dbReference>
<reference evidence="3" key="1">
    <citation type="journal article" date="2017" name="Nat. Commun.">
        <title>The asparagus genome sheds light on the origin and evolution of a young Y chromosome.</title>
        <authorList>
            <person name="Harkess A."/>
            <person name="Zhou J."/>
            <person name="Xu C."/>
            <person name="Bowers J.E."/>
            <person name="Van der Hulst R."/>
            <person name="Ayyampalayam S."/>
            <person name="Mercati F."/>
            <person name="Riccardi P."/>
            <person name="McKain M.R."/>
            <person name="Kakrana A."/>
            <person name="Tang H."/>
            <person name="Ray J."/>
            <person name="Groenendijk J."/>
            <person name="Arikit S."/>
            <person name="Mathioni S.M."/>
            <person name="Nakano M."/>
            <person name="Shan H."/>
            <person name="Telgmann-Rauber A."/>
            <person name="Kanno A."/>
            <person name="Yue Z."/>
            <person name="Chen H."/>
            <person name="Li W."/>
            <person name="Chen Y."/>
            <person name="Xu X."/>
            <person name="Zhang Y."/>
            <person name="Luo S."/>
            <person name="Chen H."/>
            <person name="Gao J."/>
            <person name="Mao Z."/>
            <person name="Pires J.C."/>
            <person name="Luo M."/>
            <person name="Kudrna D."/>
            <person name="Wing R.A."/>
            <person name="Meyers B.C."/>
            <person name="Yi K."/>
            <person name="Kong H."/>
            <person name="Lavrijsen P."/>
            <person name="Sunseri F."/>
            <person name="Falavigna A."/>
            <person name="Ye Y."/>
            <person name="Leebens-Mack J.H."/>
            <person name="Chen G."/>
        </authorList>
    </citation>
    <scope>NUCLEOTIDE SEQUENCE [LARGE SCALE GENOMIC DNA]</scope>
    <source>
        <strain evidence="3">cv. DH0086</strain>
    </source>
</reference>
<dbReference type="EMBL" id="CM007382">
    <property type="protein sequence ID" value="ONK76843.1"/>
    <property type="molecule type" value="Genomic_DNA"/>
</dbReference>
<sequence length="163" mass="18377">MRPNRSDAHLTPEEEVKKEEETREYFDGIAPKRHSKPSRSEYSTVYSDDLKVSDQETIPELEKFQNLEADKQKVVCEGSETGEEFTETEYYKDLNCVDKQHHTTGAGFIKVEKSRERAFNLDPDTSSVSASHPSSKGNPATNEWIPSADPVIPASDKPNRSDA</sequence>
<evidence type="ECO:0000313" key="3">
    <source>
        <dbReference type="Proteomes" id="UP000243459"/>
    </source>
</evidence>
<accession>A0A5P1FGK1</accession>
<feature type="compositionally biased region" description="Basic and acidic residues" evidence="1">
    <location>
        <begin position="1"/>
        <end position="26"/>
    </location>
</feature>
<dbReference type="AlphaFoldDB" id="A0A5P1FGK1"/>
<gene>
    <name evidence="2" type="ORF">A4U43_C02F400</name>
</gene>
<dbReference type="PANTHER" id="PTHR34686:SF5">
    <property type="entry name" value="OS05G0451300 PROTEIN"/>
    <property type="match status" value="1"/>
</dbReference>
<keyword evidence="3" id="KW-1185">Reference proteome</keyword>
<protein>
    <submittedName>
        <fullName evidence="2">Uncharacterized protein</fullName>
    </submittedName>
</protein>
<dbReference type="OMA" id="HVYKGNP"/>
<dbReference type="Gramene" id="ONK76843">
    <property type="protein sequence ID" value="ONK76843"/>
    <property type="gene ID" value="A4U43_C02F400"/>
</dbReference>
<evidence type="ECO:0000313" key="2">
    <source>
        <dbReference type="EMBL" id="ONK76843.1"/>
    </source>
</evidence>
<dbReference type="Proteomes" id="UP000243459">
    <property type="component" value="Chromosome 2"/>
</dbReference>
<proteinExistence type="predicted"/>
<feature type="region of interest" description="Disordered" evidence="1">
    <location>
        <begin position="120"/>
        <end position="163"/>
    </location>
</feature>
<feature type="region of interest" description="Disordered" evidence="1">
    <location>
        <begin position="1"/>
        <end position="47"/>
    </location>
</feature>